<gene>
    <name evidence="2" type="ORF">ACFFQA_05135</name>
</gene>
<accession>A0ABV5ZU91</accession>
<evidence type="ECO:0000313" key="3">
    <source>
        <dbReference type="Proteomes" id="UP001589693"/>
    </source>
</evidence>
<comment type="caution">
    <text evidence="2">The sequence shown here is derived from an EMBL/GenBank/DDBJ whole genome shotgun (WGS) entry which is preliminary data.</text>
</comment>
<proteinExistence type="predicted"/>
<feature type="chain" id="PRO_5046555253" description="Secreted protein" evidence="1">
    <location>
        <begin position="29"/>
        <end position="141"/>
    </location>
</feature>
<reference evidence="2 3" key="1">
    <citation type="submission" date="2024-09" db="EMBL/GenBank/DDBJ databases">
        <authorList>
            <person name="Sun Q."/>
            <person name="Mori K."/>
        </authorList>
    </citation>
    <scope>NUCLEOTIDE SEQUENCE [LARGE SCALE GENOMIC DNA]</scope>
    <source>
        <strain evidence="2 3">TBRC 7907</strain>
    </source>
</reference>
<dbReference type="EMBL" id="JBHLZU010000004">
    <property type="protein sequence ID" value="MFB9903316.1"/>
    <property type="molecule type" value="Genomic_DNA"/>
</dbReference>
<evidence type="ECO:0000313" key="2">
    <source>
        <dbReference type="EMBL" id="MFB9903316.1"/>
    </source>
</evidence>
<evidence type="ECO:0000256" key="1">
    <source>
        <dbReference type="SAM" id="SignalP"/>
    </source>
</evidence>
<keyword evidence="3" id="KW-1185">Reference proteome</keyword>
<keyword evidence="1" id="KW-0732">Signal</keyword>
<protein>
    <recommendedName>
        <fullName evidence="4">Secreted protein</fullName>
    </recommendedName>
</protein>
<dbReference type="Proteomes" id="UP001589693">
    <property type="component" value="Unassembled WGS sequence"/>
</dbReference>
<sequence length="141" mass="14060">MITKMTRSLVAGALGLALVGAAAPQAVAAPPAEITVAQEAKLVKNGAAAQIEGTYSCSGGAVDILVDVDQKGHAAGKGKGAGQACTAAERAAGKKKWKVTVPVQSRGGLFVAASAFVSVRLCGAGSLDVFASLNLWVSLRL</sequence>
<feature type="signal peptide" evidence="1">
    <location>
        <begin position="1"/>
        <end position="28"/>
    </location>
</feature>
<dbReference type="RefSeq" id="WP_377850449.1">
    <property type="nucleotide sequence ID" value="NZ_JBHLZU010000004.1"/>
</dbReference>
<evidence type="ECO:0008006" key="4">
    <source>
        <dbReference type="Google" id="ProtNLM"/>
    </source>
</evidence>
<organism evidence="2 3">
    <name type="scientific">Allokutzneria oryzae</name>
    <dbReference type="NCBI Taxonomy" id="1378989"/>
    <lineage>
        <taxon>Bacteria</taxon>
        <taxon>Bacillati</taxon>
        <taxon>Actinomycetota</taxon>
        <taxon>Actinomycetes</taxon>
        <taxon>Pseudonocardiales</taxon>
        <taxon>Pseudonocardiaceae</taxon>
        <taxon>Allokutzneria</taxon>
    </lineage>
</organism>
<name>A0ABV5ZU91_9PSEU</name>